<organism evidence="1">
    <name type="scientific">Anguilla anguilla</name>
    <name type="common">European freshwater eel</name>
    <name type="synonym">Muraena anguilla</name>
    <dbReference type="NCBI Taxonomy" id="7936"/>
    <lineage>
        <taxon>Eukaryota</taxon>
        <taxon>Metazoa</taxon>
        <taxon>Chordata</taxon>
        <taxon>Craniata</taxon>
        <taxon>Vertebrata</taxon>
        <taxon>Euteleostomi</taxon>
        <taxon>Actinopterygii</taxon>
        <taxon>Neopterygii</taxon>
        <taxon>Teleostei</taxon>
        <taxon>Anguilliformes</taxon>
        <taxon>Anguillidae</taxon>
        <taxon>Anguilla</taxon>
    </lineage>
</organism>
<protein>
    <submittedName>
        <fullName evidence="1">Uncharacterized protein</fullName>
    </submittedName>
</protein>
<reference evidence="1" key="1">
    <citation type="submission" date="2014-11" db="EMBL/GenBank/DDBJ databases">
        <authorList>
            <person name="Amaro Gonzalez C."/>
        </authorList>
    </citation>
    <scope>NUCLEOTIDE SEQUENCE</scope>
</reference>
<sequence>MSSYNKVVFNYLDADVFPFVSGSCGSHLPFHPNNSTKPLANRTWARFRQHFDIKINEWAPARKRSGIETVAL</sequence>
<dbReference type="AlphaFoldDB" id="A0A0E9Q187"/>
<evidence type="ECO:0000313" key="1">
    <source>
        <dbReference type="EMBL" id="JAH10661.1"/>
    </source>
</evidence>
<proteinExistence type="predicted"/>
<accession>A0A0E9Q187</accession>
<dbReference type="EMBL" id="GBXM01097916">
    <property type="protein sequence ID" value="JAH10661.1"/>
    <property type="molecule type" value="Transcribed_RNA"/>
</dbReference>
<reference evidence="1" key="2">
    <citation type="journal article" date="2015" name="Fish Shellfish Immunol.">
        <title>Early steps in the European eel (Anguilla anguilla)-Vibrio vulnificus interaction in the gills: Role of the RtxA13 toxin.</title>
        <authorList>
            <person name="Callol A."/>
            <person name="Pajuelo D."/>
            <person name="Ebbesson L."/>
            <person name="Teles M."/>
            <person name="MacKenzie S."/>
            <person name="Amaro C."/>
        </authorList>
    </citation>
    <scope>NUCLEOTIDE SEQUENCE</scope>
</reference>
<name>A0A0E9Q187_ANGAN</name>